<dbReference type="InParanoid" id="B9HE37"/>
<dbReference type="EMBL" id="CM009296">
    <property type="protein sequence ID" value="PNT28467.1"/>
    <property type="molecule type" value="Genomic_DNA"/>
</dbReference>
<evidence type="ECO:0000313" key="2">
    <source>
        <dbReference type="Proteomes" id="UP000006729"/>
    </source>
</evidence>
<reference evidence="1 2" key="1">
    <citation type="journal article" date="2006" name="Science">
        <title>The genome of black cottonwood, Populus trichocarpa (Torr. &amp; Gray).</title>
        <authorList>
            <person name="Tuskan G.A."/>
            <person name="Difazio S."/>
            <person name="Jansson S."/>
            <person name="Bohlmann J."/>
            <person name="Grigoriev I."/>
            <person name="Hellsten U."/>
            <person name="Putnam N."/>
            <person name="Ralph S."/>
            <person name="Rombauts S."/>
            <person name="Salamov A."/>
            <person name="Schein J."/>
            <person name="Sterck L."/>
            <person name="Aerts A."/>
            <person name="Bhalerao R.R."/>
            <person name="Bhalerao R.P."/>
            <person name="Blaudez D."/>
            <person name="Boerjan W."/>
            <person name="Brun A."/>
            <person name="Brunner A."/>
            <person name="Busov V."/>
            <person name="Campbell M."/>
            <person name="Carlson J."/>
            <person name="Chalot M."/>
            <person name="Chapman J."/>
            <person name="Chen G.L."/>
            <person name="Cooper D."/>
            <person name="Coutinho P.M."/>
            <person name="Couturier J."/>
            <person name="Covert S."/>
            <person name="Cronk Q."/>
            <person name="Cunningham R."/>
            <person name="Davis J."/>
            <person name="Degroeve S."/>
            <person name="Dejardin A."/>
            <person name="Depamphilis C."/>
            <person name="Detter J."/>
            <person name="Dirks B."/>
            <person name="Dubchak I."/>
            <person name="Duplessis S."/>
            <person name="Ehlting J."/>
            <person name="Ellis B."/>
            <person name="Gendler K."/>
            <person name="Goodstein D."/>
            <person name="Gribskov M."/>
            <person name="Grimwood J."/>
            <person name="Groover A."/>
            <person name="Gunter L."/>
            <person name="Hamberger B."/>
            <person name="Heinze B."/>
            <person name="Helariutta Y."/>
            <person name="Henrissat B."/>
            <person name="Holligan D."/>
            <person name="Holt R."/>
            <person name="Huang W."/>
            <person name="Islam-Faridi N."/>
            <person name="Jones S."/>
            <person name="Jones-Rhoades M."/>
            <person name="Jorgensen R."/>
            <person name="Joshi C."/>
            <person name="Kangasjarvi J."/>
            <person name="Karlsson J."/>
            <person name="Kelleher C."/>
            <person name="Kirkpatrick R."/>
            <person name="Kirst M."/>
            <person name="Kohler A."/>
            <person name="Kalluri U."/>
            <person name="Larimer F."/>
            <person name="Leebens-Mack J."/>
            <person name="Leple J.C."/>
            <person name="Locascio P."/>
            <person name="Lou Y."/>
            <person name="Lucas S."/>
            <person name="Martin F."/>
            <person name="Montanini B."/>
            <person name="Napoli C."/>
            <person name="Nelson D.R."/>
            <person name="Nelson C."/>
            <person name="Nieminen K."/>
            <person name="Nilsson O."/>
            <person name="Pereda V."/>
            <person name="Peter G."/>
            <person name="Philippe R."/>
            <person name="Pilate G."/>
            <person name="Poliakov A."/>
            <person name="Razumovskaya J."/>
            <person name="Richardson P."/>
            <person name="Rinaldi C."/>
            <person name="Ritland K."/>
            <person name="Rouze P."/>
            <person name="Ryaboy D."/>
            <person name="Schmutz J."/>
            <person name="Schrader J."/>
            <person name="Segerman B."/>
            <person name="Shin H."/>
            <person name="Siddiqui A."/>
            <person name="Sterky F."/>
            <person name="Terry A."/>
            <person name="Tsai C.J."/>
            <person name="Uberbacher E."/>
            <person name="Unneberg P."/>
            <person name="Vahala J."/>
            <person name="Wall K."/>
            <person name="Wessler S."/>
            <person name="Yang G."/>
            <person name="Yin T."/>
            <person name="Douglas C."/>
            <person name="Marra M."/>
            <person name="Sandberg G."/>
            <person name="Van de Peer Y."/>
            <person name="Rokhsar D."/>
        </authorList>
    </citation>
    <scope>NUCLEOTIDE SEQUENCE [LARGE SCALE GENOMIC DNA]</scope>
    <source>
        <strain evidence="2">cv. Nisqually</strain>
    </source>
</reference>
<gene>
    <name evidence="1" type="ORF">POPTR_007G121000</name>
</gene>
<name>B9HE37_POPTR</name>
<sequence length="131" mass="14618">MSSILEARLLDGSCISFRCFSRRWYHIKLGSRKHVDITGLSKYLTRLSSDSVGCRVYALSCNISYEIYSLFSLLSLPPPPPPPHLVKTNSTPTETKDSTSNDGNILAPILYEILHQLALLIIFDVVMCTAI</sequence>
<protein>
    <submittedName>
        <fullName evidence="1">Uncharacterized protein</fullName>
    </submittedName>
</protein>
<dbReference type="HOGENOM" id="CLU_1931133_0_0_1"/>
<dbReference type="Proteomes" id="UP000006729">
    <property type="component" value="Chromosome 7"/>
</dbReference>
<keyword evidence="2" id="KW-1185">Reference proteome</keyword>
<dbReference type="AlphaFoldDB" id="B9HE37"/>
<organism evidence="1 2">
    <name type="scientific">Populus trichocarpa</name>
    <name type="common">Western balsam poplar</name>
    <name type="synonym">Populus balsamifera subsp. trichocarpa</name>
    <dbReference type="NCBI Taxonomy" id="3694"/>
    <lineage>
        <taxon>Eukaryota</taxon>
        <taxon>Viridiplantae</taxon>
        <taxon>Streptophyta</taxon>
        <taxon>Embryophyta</taxon>
        <taxon>Tracheophyta</taxon>
        <taxon>Spermatophyta</taxon>
        <taxon>Magnoliopsida</taxon>
        <taxon>eudicotyledons</taxon>
        <taxon>Gunneridae</taxon>
        <taxon>Pentapetalae</taxon>
        <taxon>rosids</taxon>
        <taxon>fabids</taxon>
        <taxon>Malpighiales</taxon>
        <taxon>Salicaceae</taxon>
        <taxon>Saliceae</taxon>
        <taxon>Populus</taxon>
    </lineage>
</organism>
<evidence type="ECO:0000313" key="1">
    <source>
        <dbReference type="EMBL" id="PNT28467.1"/>
    </source>
</evidence>
<accession>B9HE37</accession>
<proteinExistence type="predicted"/>